<proteinExistence type="predicted"/>
<dbReference type="GO" id="GO:0005524">
    <property type="term" value="F:ATP binding"/>
    <property type="evidence" value="ECO:0007669"/>
    <property type="project" value="UniProtKB-KW"/>
</dbReference>
<evidence type="ECO:0000313" key="4">
    <source>
        <dbReference type="Proteomes" id="UP001279410"/>
    </source>
</evidence>
<accession>A0AAD3RD14</accession>
<organism evidence="3 4">
    <name type="scientific">Lates japonicus</name>
    <name type="common">Japanese lates</name>
    <dbReference type="NCBI Taxonomy" id="270547"/>
    <lineage>
        <taxon>Eukaryota</taxon>
        <taxon>Metazoa</taxon>
        <taxon>Chordata</taxon>
        <taxon>Craniata</taxon>
        <taxon>Vertebrata</taxon>
        <taxon>Euteleostomi</taxon>
        <taxon>Actinopterygii</taxon>
        <taxon>Neopterygii</taxon>
        <taxon>Teleostei</taxon>
        <taxon>Neoteleostei</taxon>
        <taxon>Acanthomorphata</taxon>
        <taxon>Carangaria</taxon>
        <taxon>Carangaria incertae sedis</taxon>
        <taxon>Centropomidae</taxon>
        <taxon>Lates</taxon>
    </lineage>
</organism>
<protein>
    <submittedName>
        <fullName evidence="3">ATP-binding cassette sub-family G member 8</fullName>
    </submittedName>
</protein>
<keyword evidence="2" id="KW-0472">Membrane</keyword>
<name>A0AAD3RD14_LATJO</name>
<gene>
    <name evidence="3" type="ORF">AKAME5_001551700</name>
</gene>
<dbReference type="AlphaFoldDB" id="A0AAD3RD14"/>
<dbReference type="Proteomes" id="UP001279410">
    <property type="component" value="Unassembled WGS sequence"/>
</dbReference>
<comment type="caution">
    <text evidence="3">The sequence shown here is derived from an EMBL/GenBank/DDBJ whole genome shotgun (WGS) entry which is preliminary data.</text>
</comment>
<evidence type="ECO:0000313" key="3">
    <source>
        <dbReference type="EMBL" id="GLD63946.1"/>
    </source>
</evidence>
<evidence type="ECO:0000256" key="2">
    <source>
        <dbReference type="SAM" id="Phobius"/>
    </source>
</evidence>
<keyword evidence="2" id="KW-1133">Transmembrane helix</keyword>
<dbReference type="EMBL" id="BRZM01000065">
    <property type="protein sequence ID" value="GLD63946.1"/>
    <property type="molecule type" value="Genomic_DNA"/>
</dbReference>
<keyword evidence="3" id="KW-0547">Nucleotide-binding</keyword>
<keyword evidence="4" id="KW-1185">Reference proteome</keyword>
<sequence length="190" mass="20916">MRKCTMTQVSDLINGSPMTAAGEESTAHVRQDAPPPSHLTLAPSHAIDSHTHNLVITLSRPARETAVLLPSTNPIGHLQLFTCCPAVARRRACPFRTRWLPHTIELSPRFAVVLDVIAKCPGELPEHCVHLAHGCPFIAGRINDVRFLLNFLLVWLMVYCSRAMALFGRRRACPPCTLSLRATPCSPLSI</sequence>
<feature type="transmembrane region" description="Helical" evidence="2">
    <location>
        <begin position="147"/>
        <end position="167"/>
    </location>
</feature>
<feature type="region of interest" description="Disordered" evidence="1">
    <location>
        <begin position="14"/>
        <end position="37"/>
    </location>
</feature>
<keyword evidence="3" id="KW-0067">ATP-binding</keyword>
<reference evidence="3" key="1">
    <citation type="submission" date="2022-08" db="EMBL/GenBank/DDBJ databases">
        <title>Genome sequencing of akame (Lates japonicus).</title>
        <authorList>
            <person name="Hashiguchi Y."/>
            <person name="Takahashi H."/>
        </authorList>
    </citation>
    <scope>NUCLEOTIDE SEQUENCE</scope>
    <source>
        <strain evidence="3">Kochi</strain>
    </source>
</reference>
<evidence type="ECO:0000256" key="1">
    <source>
        <dbReference type="SAM" id="MobiDB-lite"/>
    </source>
</evidence>
<keyword evidence="2" id="KW-0812">Transmembrane</keyword>